<evidence type="ECO:0000256" key="1">
    <source>
        <dbReference type="ARBA" id="ARBA00007317"/>
    </source>
</evidence>
<dbReference type="InterPro" id="IPR004167">
    <property type="entry name" value="PSBD"/>
</dbReference>
<dbReference type="EC" id="2.3.1.-" evidence="3"/>
<keyword evidence="7" id="KW-1185">Reference proteome</keyword>
<comment type="similarity">
    <text evidence="1 3">Belongs to the 2-oxoacid dehydrogenase family.</text>
</comment>
<dbReference type="Gene3D" id="4.10.320.10">
    <property type="entry name" value="E3-binding domain"/>
    <property type="match status" value="1"/>
</dbReference>
<evidence type="ECO:0000256" key="3">
    <source>
        <dbReference type="RuleBase" id="RU003423"/>
    </source>
</evidence>
<dbReference type="InterPro" id="IPR023213">
    <property type="entry name" value="CAT-like_dom_sf"/>
</dbReference>
<dbReference type="Gene3D" id="2.40.50.100">
    <property type="match status" value="1"/>
</dbReference>
<dbReference type="PROSITE" id="PS51826">
    <property type="entry name" value="PSBD"/>
    <property type="match status" value="1"/>
</dbReference>
<dbReference type="AlphaFoldDB" id="A0AAD9J140"/>
<dbReference type="GO" id="GO:0045254">
    <property type="term" value="C:pyruvate dehydrogenase complex"/>
    <property type="evidence" value="ECO:0007669"/>
    <property type="project" value="InterPro"/>
</dbReference>
<feature type="domain" description="Peripheral subunit-binding (PSBD)" evidence="5">
    <location>
        <begin position="120"/>
        <end position="157"/>
    </location>
</feature>
<dbReference type="SUPFAM" id="SSF52777">
    <property type="entry name" value="CoA-dependent acyltransferases"/>
    <property type="match status" value="1"/>
</dbReference>
<keyword evidence="3" id="KW-0012">Acyltransferase</keyword>
<protein>
    <recommendedName>
        <fullName evidence="3">Dihydrolipoamide acetyltransferase component of pyruvate dehydrogenase complex</fullName>
        <ecNumber evidence="3">2.3.1.-</ecNumber>
    </recommendedName>
</protein>
<dbReference type="GO" id="GO:0006086">
    <property type="term" value="P:pyruvate decarboxylation to acetyl-CoA"/>
    <property type="evidence" value="ECO:0007669"/>
    <property type="project" value="InterPro"/>
</dbReference>
<keyword evidence="2 3" id="KW-0450">Lipoyl</keyword>
<evidence type="ECO:0000313" key="7">
    <source>
        <dbReference type="Proteomes" id="UP001208570"/>
    </source>
</evidence>
<evidence type="ECO:0000256" key="2">
    <source>
        <dbReference type="ARBA" id="ARBA00022823"/>
    </source>
</evidence>
<dbReference type="Pfam" id="PF00364">
    <property type="entry name" value="Biotin_lipoyl"/>
    <property type="match status" value="1"/>
</dbReference>
<dbReference type="SUPFAM" id="SSF47005">
    <property type="entry name" value="Peripheral subunit-binding domain of 2-oxo acid dehydrogenase complex"/>
    <property type="match status" value="1"/>
</dbReference>
<dbReference type="EMBL" id="JAODUP010000793">
    <property type="protein sequence ID" value="KAK2144015.1"/>
    <property type="molecule type" value="Genomic_DNA"/>
</dbReference>
<feature type="domain" description="Lipoyl-binding" evidence="4">
    <location>
        <begin position="1"/>
        <end position="71"/>
    </location>
</feature>
<dbReference type="FunFam" id="2.40.50.100:FF:000010">
    <property type="entry name" value="Acetyltransferase component of pyruvate dehydrogenase complex"/>
    <property type="match status" value="1"/>
</dbReference>
<proteinExistence type="inferred from homology"/>
<dbReference type="InterPro" id="IPR011053">
    <property type="entry name" value="Single_hybrid_motif"/>
</dbReference>
<organism evidence="6 7">
    <name type="scientific">Paralvinella palmiformis</name>
    <dbReference type="NCBI Taxonomy" id="53620"/>
    <lineage>
        <taxon>Eukaryota</taxon>
        <taxon>Metazoa</taxon>
        <taxon>Spiralia</taxon>
        <taxon>Lophotrochozoa</taxon>
        <taxon>Annelida</taxon>
        <taxon>Polychaeta</taxon>
        <taxon>Sedentaria</taxon>
        <taxon>Canalipalpata</taxon>
        <taxon>Terebellida</taxon>
        <taxon>Terebelliformia</taxon>
        <taxon>Alvinellidae</taxon>
        <taxon>Paralvinella</taxon>
    </lineage>
</organism>
<dbReference type="SUPFAM" id="SSF51230">
    <property type="entry name" value="Single hybrid motif"/>
    <property type="match status" value="1"/>
</dbReference>
<dbReference type="Gene3D" id="3.30.559.10">
    <property type="entry name" value="Chloramphenicol acetyltransferase-like domain"/>
    <property type="match status" value="1"/>
</dbReference>
<dbReference type="GO" id="GO:0004742">
    <property type="term" value="F:dihydrolipoyllysine-residue acetyltransferase activity"/>
    <property type="evidence" value="ECO:0007669"/>
    <property type="project" value="TreeGrafter"/>
</dbReference>
<accession>A0AAD9J140</accession>
<reference evidence="6" key="1">
    <citation type="journal article" date="2023" name="Mol. Biol. Evol.">
        <title>Third-Generation Sequencing Reveals the Adaptive Role of the Epigenome in Three Deep-Sea Polychaetes.</title>
        <authorList>
            <person name="Perez M."/>
            <person name="Aroh O."/>
            <person name="Sun Y."/>
            <person name="Lan Y."/>
            <person name="Juniper S.K."/>
            <person name="Young C.R."/>
            <person name="Angers B."/>
            <person name="Qian P.Y."/>
        </authorList>
    </citation>
    <scope>NUCLEOTIDE SEQUENCE</scope>
    <source>
        <strain evidence="6">P08H-3</strain>
    </source>
</reference>
<evidence type="ECO:0000259" key="4">
    <source>
        <dbReference type="PROSITE" id="PS50968"/>
    </source>
</evidence>
<dbReference type="PROSITE" id="PS50968">
    <property type="entry name" value="BIOTINYL_LIPOYL"/>
    <property type="match status" value="1"/>
</dbReference>
<dbReference type="InterPro" id="IPR000089">
    <property type="entry name" value="Biotin_lipoyl"/>
</dbReference>
<sequence length="392" mass="42852">MVALSPTMEEGVILAWNKKEGDTIVSGDVLCEVETDKTSMEYESNQEGVLLKILRPEGDSAQVGDAIGVIGKKGENITKFLQTISQEQEASVHEASLKDKQNDSMKTDIERKPDTDKLIKASPLARKIAVDKGVSLSNIKGSGPAGRITKKDVEATQQYTVKSVAGIDKDISLESVRKIIAKRLSESKFNSPHYYVTLSVDMSRVLAARTEVNKSHDKKVGVNAFLIKMVAEALRKHPQVNASWRETFIRQFGSVDIGLAVDRGNGLITPVVRDCVSKGIVVIDKELKTLIEKAGENTLLPEEYSGATFTISNLGSFGIEEFTAIINPPGSAILAIGKTVFTPMCDEQRNVVVRPMMKMTLSSDHRVIDGVLAARFMTSLKAIMEDPIYVLL</sequence>
<comment type="cofactor">
    <cofactor evidence="3">
        <name>(R)-lipoate</name>
        <dbReference type="ChEBI" id="CHEBI:83088"/>
    </cofactor>
</comment>
<gene>
    <name evidence="6" type="ORF">LSH36_793g01245</name>
</gene>
<dbReference type="InterPro" id="IPR036625">
    <property type="entry name" value="E3-bd_dom_sf"/>
</dbReference>
<dbReference type="CDD" id="cd06849">
    <property type="entry name" value="lipoyl_domain"/>
    <property type="match status" value="1"/>
</dbReference>
<dbReference type="PANTHER" id="PTHR23151">
    <property type="entry name" value="DIHYDROLIPOAMIDE ACETYL/SUCCINYL-TRANSFERASE-RELATED"/>
    <property type="match status" value="1"/>
</dbReference>
<dbReference type="InterPro" id="IPR001078">
    <property type="entry name" value="2-oxoacid_DH_actylTfrase"/>
</dbReference>
<dbReference type="Pfam" id="PF00198">
    <property type="entry name" value="2-oxoacid_dh"/>
    <property type="match status" value="1"/>
</dbReference>
<evidence type="ECO:0000313" key="6">
    <source>
        <dbReference type="EMBL" id="KAK2144015.1"/>
    </source>
</evidence>
<name>A0AAD9J140_9ANNE</name>
<dbReference type="PANTHER" id="PTHR23151:SF90">
    <property type="entry name" value="DIHYDROLIPOYLLYSINE-RESIDUE ACETYLTRANSFERASE COMPONENT OF PYRUVATE DEHYDROGENASE COMPLEX, MITOCHONDRIAL-RELATED"/>
    <property type="match status" value="1"/>
</dbReference>
<dbReference type="Proteomes" id="UP001208570">
    <property type="component" value="Unassembled WGS sequence"/>
</dbReference>
<dbReference type="InterPro" id="IPR045257">
    <property type="entry name" value="E2/Pdx1"/>
</dbReference>
<evidence type="ECO:0000259" key="5">
    <source>
        <dbReference type="PROSITE" id="PS51826"/>
    </source>
</evidence>
<keyword evidence="3" id="KW-0808">Transferase</keyword>
<dbReference type="Pfam" id="PF02817">
    <property type="entry name" value="E3_binding"/>
    <property type="match status" value="1"/>
</dbReference>
<comment type="caution">
    <text evidence="6">The sequence shown here is derived from an EMBL/GenBank/DDBJ whole genome shotgun (WGS) entry which is preliminary data.</text>
</comment>